<proteinExistence type="predicted"/>
<dbReference type="Gene3D" id="3.90.245.10">
    <property type="entry name" value="Ribonucleoside hydrolase-like"/>
    <property type="match status" value="1"/>
</dbReference>
<keyword evidence="5" id="KW-1185">Reference proteome</keyword>
<reference evidence="4 5" key="1">
    <citation type="submission" date="2022-10" db="EMBL/GenBank/DDBJ databases">
        <title>Paenibacillus description and whole genome data of maize root bacterial community.</title>
        <authorList>
            <person name="Marton D."/>
            <person name="Farkas M."/>
            <person name="Cserhati M."/>
        </authorList>
    </citation>
    <scope>NUCLEOTIDE SEQUENCE [LARGE SCALE GENOMIC DNA]</scope>
    <source>
        <strain evidence="4 5">P96</strain>
    </source>
</reference>
<dbReference type="PANTHER" id="PTHR12304:SF4">
    <property type="entry name" value="URIDINE NUCLEOSIDASE"/>
    <property type="match status" value="1"/>
</dbReference>
<dbReference type="CDD" id="cd02650">
    <property type="entry name" value="nuc_hydro_CaPnhB"/>
    <property type="match status" value="1"/>
</dbReference>
<comment type="caution">
    <text evidence="4">The sequence shown here is derived from an EMBL/GenBank/DDBJ whole genome shotgun (WGS) entry which is preliminary data.</text>
</comment>
<dbReference type="Proteomes" id="UP001241848">
    <property type="component" value="Unassembled WGS sequence"/>
</dbReference>
<evidence type="ECO:0000313" key="4">
    <source>
        <dbReference type="EMBL" id="MDP4096198.1"/>
    </source>
</evidence>
<keyword evidence="1 4" id="KW-0378">Hydrolase</keyword>
<keyword evidence="2" id="KW-0326">Glycosidase</keyword>
<organism evidence="4 5">
    <name type="scientific">Paenibacillus zeirhizosphaerae</name>
    <dbReference type="NCBI Taxonomy" id="2987519"/>
    <lineage>
        <taxon>Bacteria</taxon>
        <taxon>Bacillati</taxon>
        <taxon>Bacillota</taxon>
        <taxon>Bacilli</taxon>
        <taxon>Bacillales</taxon>
        <taxon>Paenibacillaceae</taxon>
        <taxon>Paenibacillus</taxon>
    </lineage>
</organism>
<dbReference type="PANTHER" id="PTHR12304">
    <property type="entry name" value="INOSINE-URIDINE PREFERRING NUCLEOSIDE HYDROLASE"/>
    <property type="match status" value="1"/>
</dbReference>
<evidence type="ECO:0000259" key="3">
    <source>
        <dbReference type="Pfam" id="PF01156"/>
    </source>
</evidence>
<protein>
    <submittedName>
        <fullName evidence="4">Nucleoside hydrolase</fullName>
    </submittedName>
</protein>
<dbReference type="InterPro" id="IPR001910">
    <property type="entry name" value="Inosine/uridine_hydrolase_dom"/>
</dbReference>
<gene>
    <name evidence="4" type="ORF">OIN60_05360</name>
</gene>
<dbReference type="EMBL" id="JAPCKK010000011">
    <property type="protein sequence ID" value="MDP4096198.1"/>
    <property type="molecule type" value="Genomic_DNA"/>
</dbReference>
<evidence type="ECO:0000313" key="5">
    <source>
        <dbReference type="Proteomes" id="UP001241848"/>
    </source>
</evidence>
<feature type="domain" description="Inosine/uridine-preferring nucleoside hydrolase" evidence="3">
    <location>
        <begin position="4"/>
        <end position="299"/>
    </location>
</feature>
<evidence type="ECO:0000256" key="2">
    <source>
        <dbReference type="ARBA" id="ARBA00023295"/>
    </source>
</evidence>
<dbReference type="SUPFAM" id="SSF53590">
    <property type="entry name" value="Nucleoside hydrolase"/>
    <property type="match status" value="1"/>
</dbReference>
<evidence type="ECO:0000256" key="1">
    <source>
        <dbReference type="ARBA" id="ARBA00022801"/>
    </source>
</evidence>
<dbReference type="InterPro" id="IPR036452">
    <property type="entry name" value="Ribo_hydro-like"/>
</dbReference>
<sequence length="324" mass="34951">MKKVILDVDTGIDDALGIVLAVKSGRLNIQAITTVCGNVSLEQATLNTCKIMDLLEYPDIRVYKGADAPLVRKHYDEKRIHGEDGMGGALKNAEARTAPSAGFAPDIMINLAKQHPGELTLICTGPLTNLAHALLKCPELPRYVKEVIFMGGVIHGPGNVTPVAEYNMYADPEAARIVFHAGFGRLTQVGLDVTRKALLTAEDVAQMADPQLRAFVQESTADYTRRYEARYGVRACALHDPLAVGVAIEPSLVQTSSLYVDIETSSRLCDGQTVGDVQNRLGHPSNMAVCEAVNSRAFLDLFVREVGKTTLSPAGQGKHKPFLG</sequence>
<dbReference type="Pfam" id="PF01156">
    <property type="entry name" value="IU_nuc_hydro"/>
    <property type="match status" value="1"/>
</dbReference>
<accession>A0ABT9FN80</accession>
<dbReference type="InterPro" id="IPR023186">
    <property type="entry name" value="IUNH"/>
</dbReference>
<name>A0ABT9FN80_9BACL</name>
<dbReference type="RefSeq" id="WP_305753819.1">
    <property type="nucleotide sequence ID" value="NZ_JAPCKK010000011.1"/>
</dbReference>
<dbReference type="GO" id="GO:0016787">
    <property type="term" value="F:hydrolase activity"/>
    <property type="evidence" value="ECO:0007669"/>
    <property type="project" value="UniProtKB-KW"/>
</dbReference>